<feature type="compositionally biased region" description="Polar residues" evidence="1">
    <location>
        <begin position="7"/>
        <end position="19"/>
    </location>
</feature>
<evidence type="ECO:0000256" key="1">
    <source>
        <dbReference type="SAM" id="MobiDB-lite"/>
    </source>
</evidence>
<dbReference type="GO" id="GO:0016301">
    <property type="term" value="F:kinase activity"/>
    <property type="evidence" value="ECO:0007669"/>
    <property type="project" value="UniProtKB-KW"/>
</dbReference>
<feature type="region of interest" description="Disordered" evidence="1">
    <location>
        <begin position="1"/>
        <end position="127"/>
    </location>
</feature>
<proteinExistence type="predicted"/>
<accession>A0A7J6PWP5</accession>
<dbReference type="Proteomes" id="UP000574390">
    <property type="component" value="Unassembled WGS sequence"/>
</dbReference>
<gene>
    <name evidence="2" type="primary">YAK1_6</name>
    <name evidence="2" type="ORF">FOZ62_016257</name>
</gene>
<keyword evidence="2" id="KW-0418">Kinase</keyword>
<evidence type="ECO:0000313" key="2">
    <source>
        <dbReference type="EMBL" id="KAF4700515.1"/>
    </source>
</evidence>
<keyword evidence="2" id="KW-0808">Transferase</keyword>
<reference evidence="2 3" key="1">
    <citation type="submission" date="2020-04" db="EMBL/GenBank/DDBJ databases">
        <title>Perkinsus olseni comparative genomics.</title>
        <authorList>
            <person name="Bogema D.R."/>
        </authorList>
    </citation>
    <scope>NUCLEOTIDE SEQUENCE [LARGE SCALE GENOMIC DNA]</scope>
    <source>
        <strain evidence="2">ATCC PRA-205</strain>
    </source>
</reference>
<name>A0A7J6PWP5_PEROL</name>
<evidence type="ECO:0000313" key="3">
    <source>
        <dbReference type="Proteomes" id="UP000574390"/>
    </source>
</evidence>
<feature type="compositionally biased region" description="Low complexity" evidence="1">
    <location>
        <begin position="23"/>
        <end position="37"/>
    </location>
</feature>
<protein>
    <submittedName>
        <fullName evidence="2">Dual specificity protein kinase yak1, variant 2</fullName>
    </submittedName>
</protein>
<sequence>MNRRNNLDPSPSRSSNPCDVTSPLQQQQQPPGSIPFPADDGTDLGIYIQEQLQHISPARGGSGVEAGARQNSLEEKQCSSNLPPPLGSPHPQHPQRAARQSGDAPMVAYGKESGGGPEGLDHRVLRE</sequence>
<feature type="compositionally biased region" description="Pro residues" evidence="1">
    <location>
        <begin position="82"/>
        <end position="92"/>
    </location>
</feature>
<dbReference type="AlphaFoldDB" id="A0A7J6PWP5"/>
<organism evidence="2 3">
    <name type="scientific">Perkinsus olseni</name>
    <name type="common">Perkinsus atlanticus</name>
    <dbReference type="NCBI Taxonomy" id="32597"/>
    <lineage>
        <taxon>Eukaryota</taxon>
        <taxon>Sar</taxon>
        <taxon>Alveolata</taxon>
        <taxon>Perkinsozoa</taxon>
        <taxon>Perkinsea</taxon>
        <taxon>Perkinsida</taxon>
        <taxon>Perkinsidae</taxon>
        <taxon>Perkinsus</taxon>
    </lineage>
</organism>
<comment type="caution">
    <text evidence="2">The sequence shown here is derived from an EMBL/GenBank/DDBJ whole genome shotgun (WGS) entry which is preliminary data.</text>
</comment>
<dbReference type="EMBL" id="JABANM010033902">
    <property type="protein sequence ID" value="KAF4700515.1"/>
    <property type="molecule type" value="Genomic_DNA"/>
</dbReference>